<organism evidence="4 5">
    <name type="scientific">Microbacterium gilvum</name>
    <dbReference type="NCBI Taxonomy" id="1336204"/>
    <lineage>
        <taxon>Bacteria</taxon>
        <taxon>Bacillati</taxon>
        <taxon>Actinomycetota</taxon>
        <taxon>Actinomycetes</taxon>
        <taxon>Micrococcales</taxon>
        <taxon>Microbacteriaceae</taxon>
        <taxon>Microbacterium</taxon>
    </lineage>
</organism>
<dbReference type="InterPro" id="IPR001764">
    <property type="entry name" value="Glyco_hydro_3_N"/>
</dbReference>
<dbReference type="Pfam" id="PF00933">
    <property type="entry name" value="Glyco_hydro_3"/>
    <property type="match status" value="1"/>
</dbReference>
<dbReference type="InterPro" id="IPR036881">
    <property type="entry name" value="Glyco_hydro_3_C_sf"/>
</dbReference>
<comment type="caution">
    <text evidence="4">The sequence shown here is derived from an EMBL/GenBank/DDBJ whole genome shotgun (WGS) entry which is preliminary data.</text>
</comment>
<evidence type="ECO:0000256" key="1">
    <source>
        <dbReference type="ARBA" id="ARBA00005336"/>
    </source>
</evidence>
<reference evidence="5" key="1">
    <citation type="journal article" date="2019" name="Int. J. Syst. Evol. Microbiol.">
        <title>The Global Catalogue of Microorganisms (GCM) 10K type strain sequencing project: providing services to taxonomists for standard genome sequencing and annotation.</title>
        <authorList>
            <consortium name="The Broad Institute Genomics Platform"/>
            <consortium name="The Broad Institute Genome Sequencing Center for Infectious Disease"/>
            <person name="Wu L."/>
            <person name="Ma J."/>
        </authorList>
    </citation>
    <scope>NUCLEOTIDE SEQUENCE [LARGE SCALE GENOMIC DNA]</scope>
    <source>
        <strain evidence="5">JCM 18537</strain>
    </source>
</reference>
<dbReference type="Gene3D" id="3.40.50.1700">
    <property type="entry name" value="Glycoside hydrolase family 3 C-terminal domain"/>
    <property type="match status" value="1"/>
</dbReference>
<dbReference type="Proteomes" id="UP001501645">
    <property type="component" value="Unassembled WGS sequence"/>
</dbReference>
<dbReference type="Gene3D" id="2.60.40.10">
    <property type="entry name" value="Immunoglobulins"/>
    <property type="match status" value="1"/>
</dbReference>
<evidence type="ECO:0000313" key="5">
    <source>
        <dbReference type="Proteomes" id="UP001501645"/>
    </source>
</evidence>
<evidence type="ECO:0000313" key="4">
    <source>
        <dbReference type="EMBL" id="GAA4782806.1"/>
    </source>
</evidence>
<evidence type="ECO:0000259" key="3">
    <source>
        <dbReference type="SMART" id="SM01217"/>
    </source>
</evidence>
<dbReference type="PRINTS" id="PR00133">
    <property type="entry name" value="GLHYDRLASE3"/>
</dbReference>
<dbReference type="InterPro" id="IPR002772">
    <property type="entry name" value="Glyco_hydro_3_C"/>
</dbReference>
<dbReference type="InterPro" id="IPR026891">
    <property type="entry name" value="Fn3-like"/>
</dbReference>
<dbReference type="GO" id="GO:0016787">
    <property type="term" value="F:hydrolase activity"/>
    <property type="evidence" value="ECO:0007669"/>
    <property type="project" value="UniProtKB-KW"/>
</dbReference>
<feature type="domain" description="Fibronectin type III-like" evidence="3">
    <location>
        <begin position="582"/>
        <end position="650"/>
    </location>
</feature>
<dbReference type="Gene3D" id="3.20.20.300">
    <property type="entry name" value="Glycoside hydrolase, family 3, N-terminal domain"/>
    <property type="match status" value="1"/>
</dbReference>
<evidence type="ECO:0000256" key="2">
    <source>
        <dbReference type="ARBA" id="ARBA00022801"/>
    </source>
</evidence>
<keyword evidence="2 4" id="KW-0378">Hydrolase</keyword>
<dbReference type="PANTHER" id="PTHR42715">
    <property type="entry name" value="BETA-GLUCOSIDASE"/>
    <property type="match status" value="1"/>
</dbReference>
<dbReference type="InterPro" id="IPR050288">
    <property type="entry name" value="Cellulose_deg_GH3"/>
</dbReference>
<comment type="similarity">
    <text evidence="1">Belongs to the glycosyl hydrolase 3 family.</text>
</comment>
<dbReference type="Pfam" id="PF14310">
    <property type="entry name" value="Fn3-like"/>
    <property type="match status" value="1"/>
</dbReference>
<protein>
    <submittedName>
        <fullName evidence="4">Glycoside hydrolase family 3 C-terminal domain-containing protein</fullName>
    </submittedName>
</protein>
<dbReference type="InterPro" id="IPR017853">
    <property type="entry name" value="GH"/>
</dbReference>
<dbReference type="InterPro" id="IPR013783">
    <property type="entry name" value="Ig-like_fold"/>
</dbReference>
<sequence length="741" mass="77849">MHPAVSKLSLDEKLSLLTGDSFWSTASVAHAGVEGAVLTDGPHGVRLQSGSADHLGINDSHPATAFPTAAATGSTWDPALLEEMGEALGRESRALGVDVLLGPGVNIKRSPLCGRNFEYFSEDPLLAGALGAGWVRGIQSQGVGASLKHFAANNQETERMRVSAEVDERTLREIYLPAFERTVTDAQPATVMCSYNRINGTYASEHHWLLTEVLRDEWGYQGYVVSDWGAVSNPAAAVAAGLDLTMPAAGPRHAADVRAALESGALDESVVDIAVSRILTVHDRLREARGETQPVDVDAHHALARRIAAESAVLLANEGGVLPLSPAEGGAIAVVGAFAETPRYQGAGSSHIQPTRLDTALEAIRATASREVRFAAGFRLDGAEDEALRAEAVDLAAGAETVVLFLGLPDAEESEGFDRTHIDLPAVQRALVDAVLEVNANVVVVLSNGAVVALDGIAGRVPAILETWLGGQASGSATADILFGAVEPGGRLAETVPVRLADNPAHVNFPGTPKKVVYGERIYVGYRWYDRTEREVEYPFGFGLGYTTFALSDVAVSVADTAVAHAVVEVTVTNTGARAGAEVVQVYVGDVEASVDRPVRELKGFAKVRLAAGASERVRIELDERAFAFWGESGWTVEPGAFTVEVGTSSRDIAASAEIELAVPVPESTLDIESTIGDWQRHPKGAGVLESALAANGGASAAIFADPEISRMMESMPLRTVLGFGGDVDGTAAAEQLLAQV</sequence>
<dbReference type="SUPFAM" id="SSF51445">
    <property type="entry name" value="(Trans)glycosidases"/>
    <property type="match status" value="1"/>
</dbReference>
<proteinExistence type="inferred from homology"/>
<accession>A0ABP9AM07</accession>
<dbReference type="PANTHER" id="PTHR42715:SF10">
    <property type="entry name" value="BETA-GLUCOSIDASE"/>
    <property type="match status" value="1"/>
</dbReference>
<dbReference type="SUPFAM" id="SSF52279">
    <property type="entry name" value="Beta-D-glucan exohydrolase, C-terminal domain"/>
    <property type="match status" value="1"/>
</dbReference>
<dbReference type="RefSeq" id="WP_345440979.1">
    <property type="nucleotide sequence ID" value="NZ_BAABKO010000006.1"/>
</dbReference>
<gene>
    <name evidence="4" type="ORF">GCM10023351_30210</name>
</gene>
<keyword evidence="5" id="KW-1185">Reference proteome</keyword>
<dbReference type="InterPro" id="IPR036962">
    <property type="entry name" value="Glyco_hydro_3_N_sf"/>
</dbReference>
<name>A0ABP9AM07_9MICO</name>
<dbReference type="SMART" id="SM01217">
    <property type="entry name" value="Fn3_like"/>
    <property type="match status" value="1"/>
</dbReference>
<dbReference type="Pfam" id="PF01915">
    <property type="entry name" value="Glyco_hydro_3_C"/>
    <property type="match status" value="1"/>
</dbReference>
<dbReference type="EMBL" id="BAABKO010000006">
    <property type="protein sequence ID" value="GAA4782806.1"/>
    <property type="molecule type" value="Genomic_DNA"/>
</dbReference>